<evidence type="ECO:0000256" key="21">
    <source>
        <dbReference type="ARBA" id="ARBA00048679"/>
    </source>
</evidence>
<dbReference type="PROSITE" id="PS00107">
    <property type="entry name" value="PROTEIN_KINASE_ATP"/>
    <property type="match status" value="1"/>
</dbReference>
<organism evidence="26 27">
    <name type="scientific">Kalanchoe fedtschenkoi</name>
    <name type="common">Lavender scallops</name>
    <name type="synonym">South American air plant</name>
    <dbReference type="NCBI Taxonomy" id="63787"/>
    <lineage>
        <taxon>Eukaryota</taxon>
        <taxon>Viridiplantae</taxon>
        <taxon>Streptophyta</taxon>
        <taxon>Embryophyta</taxon>
        <taxon>Tracheophyta</taxon>
        <taxon>Spermatophyta</taxon>
        <taxon>Magnoliopsida</taxon>
        <taxon>eudicotyledons</taxon>
        <taxon>Gunneridae</taxon>
        <taxon>Pentapetalae</taxon>
        <taxon>Saxifragales</taxon>
        <taxon>Crassulaceae</taxon>
        <taxon>Kalanchoe</taxon>
    </lineage>
</organism>
<dbReference type="SUPFAM" id="SSF52047">
    <property type="entry name" value="RNI-like"/>
    <property type="match status" value="1"/>
</dbReference>
<dbReference type="Gene3D" id="3.80.10.10">
    <property type="entry name" value="Ribonuclease Inhibitor"/>
    <property type="match status" value="4"/>
</dbReference>
<evidence type="ECO:0000256" key="7">
    <source>
        <dbReference type="ARBA" id="ARBA00022553"/>
    </source>
</evidence>
<evidence type="ECO:0000256" key="18">
    <source>
        <dbReference type="ARBA" id="ARBA00023170"/>
    </source>
</evidence>
<dbReference type="PANTHER" id="PTHR27000">
    <property type="entry name" value="LEUCINE-RICH REPEAT RECEPTOR-LIKE PROTEIN KINASE FAMILY PROTEIN-RELATED"/>
    <property type="match status" value="1"/>
</dbReference>
<dbReference type="AlphaFoldDB" id="A0A7N0TMR0"/>
<protein>
    <recommendedName>
        <fullName evidence="4">non-specific serine/threonine protein kinase</fullName>
        <ecNumber evidence="4">2.7.11.1</ecNumber>
    </recommendedName>
</protein>
<dbReference type="InterPro" id="IPR011009">
    <property type="entry name" value="Kinase-like_dom_sf"/>
</dbReference>
<evidence type="ECO:0000256" key="15">
    <source>
        <dbReference type="ARBA" id="ARBA00022840"/>
    </source>
</evidence>
<evidence type="ECO:0000256" key="11">
    <source>
        <dbReference type="ARBA" id="ARBA00022729"/>
    </source>
</evidence>
<dbReference type="Pfam" id="PF00069">
    <property type="entry name" value="Pkinase"/>
    <property type="match status" value="1"/>
</dbReference>
<dbReference type="SUPFAM" id="SSF56112">
    <property type="entry name" value="Protein kinase-like (PK-like)"/>
    <property type="match status" value="1"/>
</dbReference>
<evidence type="ECO:0000256" key="19">
    <source>
        <dbReference type="ARBA" id="ARBA00023180"/>
    </source>
</evidence>
<evidence type="ECO:0000256" key="22">
    <source>
        <dbReference type="PROSITE-ProRule" id="PRU10141"/>
    </source>
</evidence>
<dbReference type="InterPro" id="IPR000719">
    <property type="entry name" value="Prot_kinase_dom"/>
</dbReference>
<sequence length="1021" mass="110386">MCRLNMRPTWRWIIILSTISVVCSASTSPEEENDRLALMTLRDGLMGSGAPSPGGALSSWNNSVHFCQWQGVVCGGDGLKRVISLELSGQMLSGTLSPSIGNLTFLEGVFLSNNSLRGDVPKEIGNLGRLQFLFLRQNSLQGRIPAELSNCTNLLRLSLSHNNLTGGIPSQFGSLLQLIQIDVINNNLAGEVPTFLRNFSSLNQLFLGHNQFHGEIRDSIQGLSKLVTLSVESNSFSGAVFPLHNLSSLQIIEISDNSFTGALAPDMDAAFPKASFLSFARNHFIGALPPSLSNLSGLSAIQAQGNGLAGRVPDNLGKLSNLVMLQLGNNILGSEKSNDLSFIHSLTNCTKLKRLILGNNRFSGQLPDSIGNFTSDLQALVMGSNSITGSIPEGIGELSGLYVIHFASNSLSGTIPNSIGKLTKISEMHLQENNLRGGIPSSIGNLTNLLQLSLSMNSLDGNIPKTLANCKSMEIIDVSRNLLHGNLPEDVFTRLQDLIYCNISHNSYNGMFPSVFGKLRALNTLDASYNNFSGEIPAQLGDSSSLEFLNMAGNSFNGSIPGSVGRLRGLKWLDLSNNNLSGAIPKELADIAGLENLNLSFNHLKGEVPLLKNVAGVSVAGNINLCGGSPELQLHPCVHQKKGNALSRKAVIAITLSAVFVSISLSMVALLFIFHNNRRKHKKDQVEDWAKGYQRVTYAQLFKATEGFAEANLIGRGGFGDVYRGILDQDEGKPVAVKVLNLLKHGASKSFTAECRILRRTRHRNLLSIITSCSSLDYKGNDFKALVFEFMSNGNLDSLLHLSDTQNEARVLTLAKRIEIAIDVGCALDYLHNGCETPIVHCDLKPSNILLDDDMVAHVGDFGLAKLFHDVGGNLSGGESLSSAAVKGTIGYVAPEYGMGAEVSPQGDIYSYGILLLELITGRRPTDDNFNDGMSIQSFCRRAVPDHVDEIVDGLLVNELHEAILTQRNPEEIKLQCVAFLVSFVEVGISCAAESPRDRMDIQSAIRSLKGIKEKYHSTFK</sequence>
<evidence type="ECO:0000256" key="17">
    <source>
        <dbReference type="ARBA" id="ARBA00023136"/>
    </source>
</evidence>
<evidence type="ECO:0000256" key="23">
    <source>
        <dbReference type="SAM" id="Phobius"/>
    </source>
</evidence>
<reference evidence="26" key="1">
    <citation type="submission" date="2021-01" db="UniProtKB">
        <authorList>
            <consortium name="EnsemblPlants"/>
        </authorList>
    </citation>
    <scope>IDENTIFICATION</scope>
</reference>
<keyword evidence="17 23" id="KW-0472">Membrane</keyword>
<feature type="signal peptide" evidence="24">
    <location>
        <begin position="1"/>
        <end position="24"/>
    </location>
</feature>
<keyword evidence="16 23" id="KW-1133">Transmembrane helix</keyword>
<evidence type="ECO:0000313" key="27">
    <source>
        <dbReference type="Proteomes" id="UP000594263"/>
    </source>
</evidence>
<keyword evidence="14" id="KW-0418">Kinase</keyword>
<keyword evidence="12" id="KW-0677">Repeat</keyword>
<dbReference type="GO" id="GO:0005886">
    <property type="term" value="C:plasma membrane"/>
    <property type="evidence" value="ECO:0007669"/>
    <property type="project" value="UniProtKB-SubCell"/>
</dbReference>
<feature type="binding site" evidence="22">
    <location>
        <position position="738"/>
    </location>
    <ligand>
        <name>ATP</name>
        <dbReference type="ChEBI" id="CHEBI:30616"/>
    </ligand>
</feature>
<dbReference type="PROSITE" id="PS00108">
    <property type="entry name" value="PROTEIN_KINASE_ST"/>
    <property type="match status" value="1"/>
</dbReference>
<keyword evidence="27" id="KW-1185">Reference proteome</keyword>
<dbReference type="Gramene" id="Kaladp0040s0169.1.v1.1">
    <property type="protein sequence ID" value="Kaladp0040s0169.1.v1.1"/>
    <property type="gene ID" value="Kaladp0040s0169.v1.1"/>
</dbReference>
<dbReference type="SMART" id="SM00220">
    <property type="entry name" value="S_TKc"/>
    <property type="match status" value="1"/>
</dbReference>
<keyword evidence="9" id="KW-0808">Transferase</keyword>
<keyword evidence="13 22" id="KW-0547">Nucleotide-binding</keyword>
<feature type="transmembrane region" description="Helical" evidence="23">
    <location>
        <begin position="650"/>
        <end position="674"/>
    </location>
</feature>
<dbReference type="CDD" id="cd14066">
    <property type="entry name" value="STKc_IRAK"/>
    <property type="match status" value="1"/>
</dbReference>
<dbReference type="Pfam" id="PF13855">
    <property type="entry name" value="LRR_8"/>
    <property type="match status" value="1"/>
</dbReference>
<dbReference type="Pfam" id="PF08263">
    <property type="entry name" value="LRRNT_2"/>
    <property type="match status" value="1"/>
</dbReference>
<dbReference type="FunFam" id="3.80.10.10:FF:000095">
    <property type="entry name" value="LRR receptor-like serine/threonine-protein kinase GSO1"/>
    <property type="match status" value="1"/>
</dbReference>
<dbReference type="Gene3D" id="1.10.510.10">
    <property type="entry name" value="Transferase(Phosphotransferase) domain 1"/>
    <property type="match status" value="1"/>
</dbReference>
<evidence type="ECO:0000256" key="8">
    <source>
        <dbReference type="ARBA" id="ARBA00022614"/>
    </source>
</evidence>
<evidence type="ECO:0000256" key="6">
    <source>
        <dbReference type="ARBA" id="ARBA00022527"/>
    </source>
</evidence>
<dbReference type="EnsemblPlants" id="Kaladp0040s0169.1.v1.1">
    <property type="protein sequence ID" value="Kaladp0040s0169.1.v1.1"/>
    <property type="gene ID" value="Kaladp0040s0169.v1.1"/>
</dbReference>
<evidence type="ECO:0000256" key="5">
    <source>
        <dbReference type="ARBA" id="ARBA00022475"/>
    </source>
</evidence>
<evidence type="ECO:0000256" key="1">
    <source>
        <dbReference type="ARBA" id="ARBA00004162"/>
    </source>
</evidence>
<dbReference type="InterPro" id="IPR017441">
    <property type="entry name" value="Protein_kinase_ATP_BS"/>
</dbReference>
<dbReference type="Proteomes" id="UP000594263">
    <property type="component" value="Unplaced"/>
</dbReference>
<keyword evidence="18" id="KW-0675">Receptor</keyword>
<comment type="subcellular location">
    <subcellularLocation>
        <location evidence="1">Cell membrane</location>
        <topology evidence="1">Single-pass membrane protein</topology>
    </subcellularLocation>
    <subcellularLocation>
        <location evidence="2">Membrane</location>
        <topology evidence="2">Single-pass type I membrane protein</topology>
    </subcellularLocation>
</comment>
<evidence type="ECO:0000256" key="20">
    <source>
        <dbReference type="ARBA" id="ARBA00047899"/>
    </source>
</evidence>
<evidence type="ECO:0000259" key="25">
    <source>
        <dbReference type="PROSITE" id="PS50011"/>
    </source>
</evidence>
<comment type="similarity">
    <text evidence="3">Belongs to the protein kinase superfamily. Ser/Thr protein kinase family.</text>
</comment>
<keyword evidence="6" id="KW-0723">Serine/threonine-protein kinase</keyword>
<evidence type="ECO:0000256" key="12">
    <source>
        <dbReference type="ARBA" id="ARBA00022737"/>
    </source>
</evidence>
<dbReference type="EC" id="2.7.11.1" evidence="4"/>
<evidence type="ECO:0000256" key="10">
    <source>
        <dbReference type="ARBA" id="ARBA00022692"/>
    </source>
</evidence>
<dbReference type="FunFam" id="1.10.510.10:FF:000358">
    <property type="entry name" value="Putative leucine-rich repeat receptor-like serine/threonine-protein kinase"/>
    <property type="match status" value="1"/>
</dbReference>
<dbReference type="InterPro" id="IPR008271">
    <property type="entry name" value="Ser/Thr_kinase_AS"/>
</dbReference>
<evidence type="ECO:0000313" key="26">
    <source>
        <dbReference type="EnsemblPlants" id="Kaladp0040s0169.1.v1.1"/>
    </source>
</evidence>
<evidence type="ECO:0000256" key="3">
    <source>
        <dbReference type="ARBA" id="ARBA00008684"/>
    </source>
</evidence>
<proteinExistence type="inferred from homology"/>
<dbReference type="Gene3D" id="3.30.200.20">
    <property type="entry name" value="Phosphorylase Kinase, domain 1"/>
    <property type="match status" value="1"/>
</dbReference>
<evidence type="ECO:0000256" key="14">
    <source>
        <dbReference type="ARBA" id="ARBA00022777"/>
    </source>
</evidence>
<dbReference type="InterPro" id="IPR001611">
    <property type="entry name" value="Leu-rich_rpt"/>
</dbReference>
<keyword evidence="19" id="KW-0325">Glycoprotein</keyword>
<dbReference type="InterPro" id="IPR032675">
    <property type="entry name" value="LRR_dom_sf"/>
</dbReference>
<keyword evidence="11 24" id="KW-0732">Signal</keyword>
<dbReference type="InterPro" id="IPR013210">
    <property type="entry name" value="LRR_N_plant-typ"/>
</dbReference>
<feature type="chain" id="PRO_5029690890" description="non-specific serine/threonine protein kinase" evidence="24">
    <location>
        <begin position="25"/>
        <end position="1021"/>
    </location>
</feature>
<keyword evidence="15 22" id="KW-0067">ATP-binding</keyword>
<keyword evidence="8" id="KW-0433">Leucine-rich repeat</keyword>
<comment type="catalytic activity">
    <reaction evidence="20">
        <text>L-threonyl-[protein] + ATP = O-phospho-L-threonyl-[protein] + ADP + H(+)</text>
        <dbReference type="Rhea" id="RHEA:46608"/>
        <dbReference type="Rhea" id="RHEA-COMP:11060"/>
        <dbReference type="Rhea" id="RHEA-COMP:11605"/>
        <dbReference type="ChEBI" id="CHEBI:15378"/>
        <dbReference type="ChEBI" id="CHEBI:30013"/>
        <dbReference type="ChEBI" id="CHEBI:30616"/>
        <dbReference type="ChEBI" id="CHEBI:61977"/>
        <dbReference type="ChEBI" id="CHEBI:456216"/>
        <dbReference type="EC" id="2.7.11.1"/>
    </reaction>
</comment>
<dbReference type="Pfam" id="PF00560">
    <property type="entry name" value="LRR_1"/>
    <property type="match status" value="4"/>
</dbReference>
<evidence type="ECO:0000256" key="16">
    <source>
        <dbReference type="ARBA" id="ARBA00022989"/>
    </source>
</evidence>
<accession>A0A7N0TMR0</accession>
<dbReference type="FunFam" id="3.30.200.20:FF:000432">
    <property type="entry name" value="LRR receptor-like serine/threonine-protein kinase EFR"/>
    <property type="match status" value="1"/>
</dbReference>
<evidence type="ECO:0000256" key="4">
    <source>
        <dbReference type="ARBA" id="ARBA00012513"/>
    </source>
</evidence>
<dbReference type="SUPFAM" id="SSF52058">
    <property type="entry name" value="L domain-like"/>
    <property type="match status" value="1"/>
</dbReference>
<keyword evidence="10 23" id="KW-0812">Transmembrane</keyword>
<dbReference type="PROSITE" id="PS50011">
    <property type="entry name" value="PROTEIN_KINASE_DOM"/>
    <property type="match status" value="1"/>
</dbReference>
<dbReference type="GO" id="GO:0005524">
    <property type="term" value="F:ATP binding"/>
    <property type="evidence" value="ECO:0007669"/>
    <property type="project" value="UniProtKB-UniRule"/>
</dbReference>
<keyword evidence="7" id="KW-0597">Phosphoprotein</keyword>
<dbReference type="GO" id="GO:0004674">
    <property type="term" value="F:protein serine/threonine kinase activity"/>
    <property type="evidence" value="ECO:0007669"/>
    <property type="project" value="UniProtKB-KW"/>
</dbReference>
<evidence type="ECO:0000256" key="2">
    <source>
        <dbReference type="ARBA" id="ARBA00004479"/>
    </source>
</evidence>
<dbReference type="PANTHER" id="PTHR27000:SF777">
    <property type="entry name" value="PROTEIN KINASE DOMAIN-CONTAINING PROTEIN"/>
    <property type="match status" value="1"/>
</dbReference>
<feature type="domain" description="Protein kinase" evidence="25">
    <location>
        <begin position="708"/>
        <end position="1020"/>
    </location>
</feature>
<keyword evidence="5" id="KW-1003">Cell membrane</keyword>
<name>A0A7N0TMR0_KALFE</name>
<comment type="catalytic activity">
    <reaction evidence="21">
        <text>L-seryl-[protein] + ATP = O-phospho-L-seryl-[protein] + ADP + H(+)</text>
        <dbReference type="Rhea" id="RHEA:17989"/>
        <dbReference type="Rhea" id="RHEA-COMP:9863"/>
        <dbReference type="Rhea" id="RHEA-COMP:11604"/>
        <dbReference type="ChEBI" id="CHEBI:15378"/>
        <dbReference type="ChEBI" id="CHEBI:29999"/>
        <dbReference type="ChEBI" id="CHEBI:30616"/>
        <dbReference type="ChEBI" id="CHEBI:83421"/>
        <dbReference type="ChEBI" id="CHEBI:456216"/>
        <dbReference type="EC" id="2.7.11.1"/>
    </reaction>
</comment>
<evidence type="ECO:0000256" key="9">
    <source>
        <dbReference type="ARBA" id="ARBA00022679"/>
    </source>
</evidence>
<dbReference type="FunFam" id="3.80.10.10:FF:000288">
    <property type="entry name" value="LRR receptor-like serine/threonine-protein kinase EFR"/>
    <property type="match status" value="1"/>
</dbReference>
<evidence type="ECO:0000256" key="13">
    <source>
        <dbReference type="ARBA" id="ARBA00022741"/>
    </source>
</evidence>
<evidence type="ECO:0000256" key="24">
    <source>
        <dbReference type="SAM" id="SignalP"/>
    </source>
</evidence>